<evidence type="ECO:0000313" key="3">
    <source>
        <dbReference type="Proteomes" id="UP001151002"/>
    </source>
</evidence>
<feature type="transmembrane region" description="Helical" evidence="1">
    <location>
        <begin position="31"/>
        <end position="51"/>
    </location>
</feature>
<comment type="caution">
    <text evidence="2">The sequence shown here is derived from an EMBL/GenBank/DDBJ whole genome shotgun (WGS) entry which is preliminary data.</text>
</comment>
<reference evidence="2" key="1">
    <citation type="submission" date="2022-11" db="EMBL/GenBank/DDBJ databases">
        <authorList>
            <person name="Somphong A."/>
            <person name="Phongsopitanun W."/>
        </authorList>
    </citation>
    <scope>NUCLEOTIDE SEQUENCE</scope>
    <source>
        <strain evidence="2">Pm04-4</strain>
    </source>
</reference>
<proteinExistence type="predicted"/>
<name>A0ABT4AYM4_9ACTN</name>
<accession>A0ABT4AYM4</accession>
<evidence type="ECO:0000313" key="2">
    <source>
        <dbReference type="EMBL" id="MCY1139352.1"/>
    </source>
</evidence>
<dbReference type="EMBL" id="JAPNTZ010000005">
    <property type="protein sequence ID" value="MCY1139352.1"/>
    <property type="molecule type" value="Genomic_DNA"/>
</dbReference>
<gene>
    <name evidence="2" type="ORF">OWR29_15235</name>
</gene>
<protein>
    <submittedName>
        <fullName evidence="2">Uncharacterized protein</fullName>
    </submittedName>
</protein>
<dbReference type="RefSeq" id="WP_267563468.1">
    <property type="nucleotide sequence ID" value="NZ_JAPNTZ010000005.1"/>
</dbReference>
<keyword evidence="1" id="KW-1133">Transmembrane helix</keyword>
<keyword evidence="3" id="KW-1185">Reference proteome</keyword>
<evidence type="ECO:0000256" key="1">
    <source>
        <dbReference type="SAM" id="Phobius"/>
    </source>
</evidence>
<organism evidence="2 3">
    <name type="scientific">Paractinoplanes pyxinae</name>
    <dbReference type="NCBI Taxonomy" id="2997416"/>
    <lineage>
        <taxon>Bacteria</taxon>
        <taxon>Bacillati</taxon>
        <taxon>Actinomycetota</taxon>
        <taxon>Actinomycetes</taxon>
        <taxon>Micromonosporales</taxon>
        <taxon>Micromonosporaceae</taxon>
        <taxon>Paractinoplanes</taxon>
    </lineage>
</organism>
<keyword evidence="1" id="KW-0812">Transmembrane</keyword>
<dbReference type="Proteomes" id="UP001151002">
    <property type="component" value="Unassembled WGS sequence"/>
</dbReference>
<feature type="transmembrane region" description="Helical" evidence="1">
    <location>
        <begin position="7"/>
        <end position="25"/>
    </location>
</feature>
<sequence>MRLWRSLDLVVTSAVALVVGVLGMLNLAGSSVLAGATLATLGVLAAGSLTARVQMHGLTDITRRHFTEPPSADRLLTTSSSGLDVDLSQAWEIGLIGVTLNRTVRNHAVELRECVRRGGTVRIAVIDPDGEVLGEAARRSTFPGATGIFAHRLQPTLDLAATLCALPGPGRAEVRLLDFVPAVGLVAVDAHQPHGHLHVDIYSHTFGGREPALALHPGRDHLWYQHFRAEFDQIWAAGRPVFVSERQFH</sequence>
<keyword evidence="1" id="KW-0472">Membrane</keyword>